<feature type="region of interest" description="Disordered" evidence="3">
    <location>
        <begin position="29"/>
        <end position="53"/>
    </location>
</feature>
<dbReference type="InterPro" id="IPR046960">
    <property type="entry name" value="PPR_At4g14850-like_plant"/>
</dbReference>
<dbReference type="Pfam" id="PF01535">
    <property type="entry name" value="PPR"/>
    <property type="match status" value="2"/>
</dbReference>
<sequence>MSAAAPPVYGLCKPTVKVATTLDTMLRRRPSYCPPRRGLNPKEPKMPSLKDNSNNRVSDVLRLMDSMHFPIPTDMYTSLLKECTDSRDVVSGADLQAHVNNSHTIRIARRLDLANRLLLLYASCGHLDSARQMFDKMASRDSFSWLIMITAHVDYNDPEEALHLFNQMILETSVKHRGLKLSVPSVLRACVNTGDFGLGKQVHGLVLKLGQNEGEGDLIMCSSLIDFYGKFRCLDGWQRVFDRVIPSRCDTVTWTSVMAAYCKQGHFEVVIELFKKMGRAGVKKNSFTISTVLRACGRFSRGADDYENNDDRGLCIVQSDLYVQSSLVDMYGKCGLIKDSRMAFDWITCSSKRNDVCWKAIKLLYFMKSIGIELPESILNSLRLACPGI</sequence>
<evidence type="ECO:0000256" key="2">
    <source>
        <dbReference type="PROSITE-ProRule" id="PRU00708"/>
    </source>
</evidence>
<evidence type="ECO:0000313" key="5">
    <source>
        <dbReference type="Proteomes" id="UP001177140"/>
    </source>
</evidence>
<protein>
    <recommendedName>
        <fullName evidence="6">Pentatricopeptide repeat-containing protein</fullName>
    </recommendedName>
</protein>
<accession>A0AA41SG22</accession>
<dbReference type="PANTHER" id="PTHR47926">
    <property type="entry name" value="PENTATRICOPEPTIDE REPEAT-CONTAINING PROTEIN"/>
    <property type="match status" value="1"/>
</dbReference>
<proteinExistence type="predicted"/>
<organism evidence="4 5">
    <name type="scientific">Papaver nudicaule</name>
    <name type="common">Iceland poppy</name>
    <dbReference type="NCBI Taxonomy" id="74823"/>
    <lineage>
        <taxon>Eukaryota</taxon>
        <taxon>Viridiplantae</taxon>
        <taxon>Streptophyta</taxon>
        <taxon>Embryophyta</taxon>
        <taxon>Tracheophyta</taxon>
        <taxon>Spermatophyta</taxon>
        <taxon>Magnoliopsida</taxon>
        <taxon>Ranunculales</taxon>
        <taxon>Papaveraceae</taxon>
        <taxon>Papaveroideae</taxon>
        <taxon>Papaver</taxon>
    </lineage>
</organism>
<dbReference type="GO" id="GO:0003723">
    <property type="term" value="F:RNA binding"/>
    <property type="evidence" value="ECO:0007669"/>
    <property type="project" value="InterPro"/>
</dbReference>
<keyword evidence="1" id="KW-0677">Repeat</keyword>
<dbReference type="InterPro" id="IPR002885">
    <property type="entry name" value="PPR_rpt"/>
</dbReference>
<evidence type="ECO:0008006" key="6">
    <source>
        <dbReference type="Google" id="ProtNLM"/>
    </source>
</evidence>
<dbReference type="EMBL" id="JAJJMA010139338">
    <property type="protein sequence ID" value="MCL7033863.1"/>
    <property type="molecule type" value="Genomic_DNA"/>
</dbReference>
<dbReference type="InterPro" id="IPR011990">
    <property type="entry name" value="TPR-like_helical_dom_sf"/>
</dbReference>
<evidence type="ECO:0000256" key="1">
    <source>
        <dbReference type="ARBA" id="ARBA00022737"/>
    </source>
</evidence>
<evidence type="ECO:0000313" key="4">
    <source>
        <dbReference type="EMBL" id="MCL7033863.1"/>
    </source>
</evidence>
<feature type="repeat" description="PPR" evidence="2">
    <location>
        <begin position="250"/>
        <end position="284"/>
    </location>
</feature>
<dbReference type="PANTHER" id="PTHR47926:SF533">
    <property type="entry name" value="DYW DOMAIN-CONTAINING PROTEIN"/>
    <property type="match status" value="1"/>
</dbReference>
<dbReference type="PROSITE" id="PS51375">
    <property type="entry name" value="PPR"/>
    <property type="match status" value="1"/>
</dbReference>
<dbReference type="NCBIfam" id="TIGR00756">
    <property type="entry name" value="PPR"/>
    <property type="match status" value="2"/>
</dbReference>
<name>A0AA41SG22_PAPNU</name>
<dbReference type="Gene3D" id="1.25.40.10">
    <property type="entry name" value="Tetratricopeptide repeat domain"/>
    <property type="match status" value="2"/>
</dbReference>
<dbReference type="Pfam" id="PF13041">
    <property type="entry name" value="PPR_2"/>
    <property type="match status" value="1"/>
</dbReference>
<dbReference type="GO" id="GO:0009451">
    <property type="term" value="P:RNA modification"/>
    <property type="evidence" value="ECO:0007669"/>
    <property type="project" value="InterPro"/>
</dbReference>
<dbReference type="AlphaFoldDB" id="A0AA41SG22"/>
<dbReference type="Proteomes" id="UP001177140">
    <property type="component" value="Unassembled WGS sequence"/>
</dbReference>
<keyword evidence="5" id="KW-1185">Reference proteome</keyword>
<comment type="caution">
    <text evidence="4">The sequence shown here is derived from an EMBL/GenBank/DDBJ whole genome shotgun (WGS) entry which is preliminary data.</text>
</comment>
<evidence type="ECO:0000256" key="3">
    <source>
        <dbReference type="SAM" id="MobiDB-lite"/>
    </source>
</evidence>
<gene>
    <name evidence="4" type="ORF">MKW94_025255</name>
</gene>
<reference evidence="4" key="1">
    <citation type="submission" date="2022-03" db="EMBL/GenBank/DDBJ databases">
        <title>A functionally conserved STORR gene fusion in Papaver species that diverged 16.8 million years ago.</title>
        <authorList>
            <person name="Catania T."/>
        </authorList>
    </citation>
    <scope>NUCLEOTIDE SEQUENCE</scope>
    <source>
        <strain evidence="4">S-191538</strain>
    </source>
</reference>